<dbReference type="CDD" id="cd00077">
    <property type="entry name" value="HDc"/>
    <property type="match status" value="1"/>
</dbReference>
<gene>
    <name evidence="2" type="ORF">H4N64_39730</name>
</gene>
<accession>A0A7X1JGE1</accession>
<dbReference type="EMBL" id="JACMSF010000081">
    <property type="protein sequence ID" value="MBC2907542.1"/>
    <property type="molecule type" value="Genomic_DNA"/>
</dbReference>
<comment type="caution">
    <text evidence="2">The sequence shown here is derived from an EMBL/GenBank/DDBJ whole genome shotgun (WGS) entry which is preliminary data.</text>
</comment>
<dbReference type="Pfam" id="PF13328">
    <property type="entry name" value="HD_4"/>
    <property type="match status" value="2"/>
</dbReference>
<evidence type="ECO:0000313" key="3">
    <source>
        <dbReference type="Proteomes" id="UP000584670"/>
    </source>
</evidence>
<dbReference type="InterPro" id="IPR003607">
    <property type="entry name" value="HD/PDEase_dom"/>
</dbReference>
<keyword evidence="3" id="KW-1185">Reference proteome</keyword>
<dbReference type="PROSITE" id="PS51831">
    <property type="entry name" value="HD"/>
    <property type="match status" value="1"/>
</dbReference>
<dbReference type="PANTHER" id="PTHR21262">
    <property type="entry name" value="GUANOSINE-3',5'-BIS DIPHOSPHATE 3'-PYROPHOSPHOHYDROLASE"/>
    <property type="match status" value="1"/>
</dbReference>
<feature type="domain" description="HD" evidence="1">
    <location>
        <begin position="35"/>
        <end position="130"/>
    </location>
</feature>
<reference evidence="2 3" key="1">
    <citation type="submission" date="2020-08" db="EMBL/GenBank/DDBJ databases">
        <title>Streptomyces sp. PSKA01 genome sequencing and assembly.</title>
        <authorList>
            <person name="Mandal S."/>
            <person name="Maiti P.K."/>
            <person name="Das P."/>
        </authorList>
    </citation>
    <scope>NUCLEOTIDE SEQUENCE [LARGE SCALE GENOMIC DNA]</scope>
    <source>
        <strain evidence="2 3">PSKA01</strain>
    </source>
</reference>
<dbReference type="AlphaFoldDB" id="A0A7X1JGE1"/>
<dbReference type="Proteomes" id="UP000584670">
    <property type="component" value="Unassembled WGS sequence"/>
</dbReference>
<organism evidence="2 3">
    <name type="scientific">Streptomyces cupreus</name>
    <dbReference type="NCBI Taxonomy" id="2759956"/>
    <lineage>
        <taxon>Bacteria</taxon>
        <taxon>Bacillati</taxon>
        <taxon>Actinomycetota</taxon>
        <taxon>Actinomycetes</taxon>
        <taxon>Kitasatosporales</taxon>
        <taxon>Streptomycetaceae</taxon>
        <taxon>Streptomyces</taxon>
    </lineage>
</organism>
<dbReference type="SMART" id="SM00471">
    <property type="entry name" value="HDc"/>
    <property type="match status" value="1"/>
</dbReference>
<sequence length="249" mass="27633">MQKHHPCADTALIRRAHDEAAVWHEGQMRRSGDPVLTHCLAVATIVADVGMPPPVICAALLHDVGDTACPPGWLGDHFGQEIAGLVSAVRAAEFGALPPGLTRELAGPACRPTDEEAVWVIRLADRLHNMRTIEFVAPAKQHRKARDTLDILEPLARAAGWSDISRELRDLSTAVLQPASTAIVTTRLLAVLTVLLPGPTRGRWREEWHAELATLRARRARTRFAFRLLLSAPRLSWTLRRPADRDRRW</sequence>
<dbReference type="RefSeq" id="WP_186287489.1">
    <property type="nucleotide sequence ID" value="NZ_JACMSF010000081.1"/>
</dbReference>
<dbReference type="GO" id="GO:0005886">
    <property type="term" value="C:plasma membrane"/>
    <property type="evidence" value="ECO:0007669"/>
    <property type="project" value="TreeGrafter"/>
</dbReference>
<name>A0A7X1JGE1_9ACTN</name>
<proteinExistence type="predicted"/>
<dbReference type="PANTHER" id="PTHR21262:SF31">
    <property type="entry name" value="GTP PYROPHOSPHOKINASE"/>
    <property type="match status" value="1"/>
</dbReference>
<dbReference type="SUPFAM" id="SSF109604">
    <property type="entry name" value="HD-domain/PDEase-like"/>
    <property type="match status" value="1"/>
</dbReference>
<protein>
    <submittedName>
        <fullName evidence="2">HD domain-containing protein</fullName>
    </submittedName>
</protein>
<evidence type="ECO:0000259" key="1">
    <source>
        <dbReference type="PROSITE" id="PS51831"/>
    </source>
</evidence>
<dbReference type="Gene3D" id="1.10.3210.10">
    <property type="entry name" value="Hypothetical protein af1432"/>
    <property type="match status" value="1"/>
</dbReference>
<evidence type="ECO:0000313" key="2">
    <source>
        <dbReference type="EMBL" id="MBC2907542.1"/>
    </source>
</evidence>
<dbReference type="InterPro" id="IPR006674">
    <property type="entry name" value="HD_domain"/>
</dbReference>